<dbReference type="Gene3D" id="1.10.167.10">
    <property type="entry name" value="Regulator of G-protein Signalling 4, domain 2"/>
    <property type="match status" value="1"/>
</dbReference>
<feature type="compositionally biased region" description="Basic and acidic residues" evidence="1">
    <location>
        <begin position="157"/>
        <end position="190"/>
    </location>
</feature>
<protein>
    <recommendedName>
        <fullName evidence="2">RGS domain-containing protein</fullName>
    </recommendedName>
</protein>
<name>A0A7S2M2C2_9STRA</name>
<dbReference type="SMART" id="SM00315">
    <property type="entry name" value="RGS"/>
    <property type="match status" value="1"/>
</dbReference>
<dbReference type="AlphaFoldDB" id="A0A7S2M2C2"/>
<sequence length="335" mass="37292">MEELQDAIEDAQYVNAIASVEDGPRPVLPWEIPTEEQLASWKQSKNKAGGSPAPFEFEWTLSHPLGFFLFSAYLKEECHDYVLINFMEEVARWKSTQGRFRAEKTSFIASNYLLSPKMAVKVNTASAQTHATSEESTTTAGEGEAAPEGAAEPAEVDVPKFELPPKTEISEHDLCRDPVELSAEERKELSSKNSDPTKNCIAVGGEVLQTILSKLDKLRNTPGYDSLPAYSCHSKNGGDSDGNSSSDEIPSSDSSKERTRLLSLMSNDLPQNLFDCAEVIVAENVREKHWAGFEGSEYYTKLLNFLWIQDKKVVEEDFFCYARVGPRGVRTCHCM</sequence>
<gene>
    <name evidence="3" type="ORF">SMAR0320_LOCUS18879</name>
</gene>
<feature type="compositionally biased region" description="Low complexity" evidence="1">
    <location>
        <begin position="125"/>
        <end position="153"/>
    </location>
</feature>
<dbReference type="InterPro" id="IPR044926">
    <property type="entry name" value="RGS_subdomain_2"/>
</dbReference>
<feature type="region of interest" description="Disordered" evidence="1">
    <location>
        <begin position="229"/>
        <end position="257"/>
    </location>
</feature>
<reference evidence="3" key="1">
    <citation type="submission" date="2021-01" db="EMBL/GenBank/DDBJ databases">
        <authorList>
            <person name="Corre E."/>
            <person name="Pelletier E."/>
            <person name="Niang G."/>
            <person name="Scheremetjew M."/>
            <person name="Finn R."/>
            <person name="Kale V."/>
            <person name="Holt S."/>
            <person name="Cochrane G."/>
            <person name="Meng A."/>
            <person name="Brown T."/>
            <person name="Cohen L."/>
        </authorList>
    </citation>
    <scope>NUCLEOTIDE SEQUENCE</scope>
    <source>
        <strain evidence="3">SM1012Den-03</strain>
    </source>
</reference>
<feature type="domain" description="RGS" evidence="2">
    <location>
        <begin position="56"/>
        <end position="113"/>
    </location>
</feature>
<feature type="compositionally biased region" description="Low complexity" evidence="1">
    <location>
        <begin position="241"/>
        <end position="253"/>
    </location>
</feature>
<evidence type="ECO:0000256" key="1">
    <source>
        <dbReference type="SAM" id="MobiDB-lite"/>
    </source>
</evidence>
<evidence type="ECO:0000313" key="3">
    <source>
        <dbReference type="EMBL" id="CAD9622774.1"/>
    </source>
</evidence>
<dbReference type="EMBL" id="HBGZ01026583">
    <property type="protein sequence ID" value="CAD9622774.1"/>
    <property type="molecule type" value="Transcribed_RNA"/>
</dbReference>
<evidence type="ECO:0000259" key="2">
    <source>
        <dbReference type="PROSITE" id="PS50132"/>
    </source>
</evidence>
<dbReference type="InterPro" id="IPR016137">
    <property type="entry name" value="RGS"/>
</dbReference>
<feature type="region of interest" description="Disordered" evidence="1">
    <location>
        <begin position="125"/>
        <end position="199"/>
    </location>
</feature>
<dbReference type="PROSITE" id="PS50132">
    <property type="entry name" value="RGS"/>
    <property type="match status" value="1"/>
</dbReference>
<dbReference type="InterPro" id="IPR036305">
    <property type="entry name" value="RGS_sf"/>
</dbReference>
<organism evidence="3">
    <name type="scientific">Skeletonema marinoi</name>
    <dbReference type="NCBI Taxonomy" id="267567"/>
    <lineage>
        <taxon>Eukaryota</taxon>
        <taxon>Sar</taxon>
        <taxon>Stramenopiles</taxon>
        <taxon>Ochrophyta</taxon>
        <taxon>Bacillariophyta</taxon>
        <taxon>Coscinodiscophyceae</taxon>
        <taxon>Thalassiosirophycidae</taxon>
        <taxon>Thalassiosirales</taxon>
        <taxon>Skeletonemataceae</taxon>
        <taxon>Skeletonema</taxon>
        <taxon>Skeletonema marinoi-dohrnii complex</taxon>
    </lineage>
</organism>
<proteinExistence type="predicted"/>
<dbReference type="SUPFAM" id="SSF48097">
    <property type="entry name" value="Regulator of G-protein signaling, RGS"/>
    <property type="match status" value="1"/>
</dbReference>
<accession>A0A7S2M2C2</accession>